<dbReference type="InterPro" id="IPR013103">
    <property type="entry name" value="RVT_2"/>
</dbReference>
<dbReference type="Proteomes" id="UP001604336">
    <property type="component" value="Unassembled WGS sequence"/>
</dbReference>
<organism evidence="2 3">
    <name type="scientific">Abeliophyllum distichum</name>
    <dbReference type="NCBI Taxonomy" id="126358"/>
    <lineage>
        <taxon>Eukaryota</taxon>
        <taxon>Viridiplantae</taxon>
        <taxon>Streptophyta</taxon>
        <taxon>Embryophyta</taxon>
        <taxon>Tracheophyta</taxon>
        <taxon>Spermatophyta</taxon>
        <taxon>Magnoliopsida</taxon>
        <taxon>eudicotyledons</taxon>
        <taxon>Gunneridae</taxon>
        <taxon>Pentapetalae</taxon>
        <taxon>asterids</taxon>
        <taxon>lamiids</taxon>
        <taxon>Lamiales</taxon>
        <taxon>Oleaceae</taxon>
        <taxon>Forsythieae</taxon>
        <taxon>Abeliophyllum</taxon>
    </lineage>
</organism>
<sequence>MECRYPLSPCSLNTLTSSSISNSPYLPCSDPIPDFSYSDPLAPLTFDSLVSSPFVPPPSVMAPPPSFHTMITGGNTGIFKHKAYHALTFVPTSLYFQALIAIQEPHGFKSAIKHPEWLSMMDAEIQALKTNETWDLVPRPSHHNVVGCKWIFKTKLRADGSIERHKAYLVAQLFFQIHGLDFEDTFSPVVHPAAVQINLTLAVSSG</sequence>
<comment type="caution">
    <text evidence="2">The sequence shown here is derived from an EMBL/GenBank/DDBJ whole genome shotgun (WGS) entry which is preliminary data.</text>
</comment>
<accession>A0ABD1Q7R5</accession>
<proteinExistence type="predicted"/>
<gene>
    <name evidence="2" type="ORF">Adt_40387</name>
</gene>
<dbReference type="Pfam" id="PF07727">
    <property type="entry name" value="RVT_2"/>
    <property type="match status" value="1"/>
</dbReference>
<evidence type="ECO:0000313" key="2">
    <source>
        <dbReference type="EMBL" id="KAL2472251.1"/>
    </source>
</evidence>
<protein>
    <submittedName>
        <fullName evidence="2">Mitochondrial protein</fullName>
    </submittedName>
</protein>
<dbReference type="AlphaFoldDB" id="A0ABD1Q7R5"/>
<name>A0ABD1Q7R5_9LAMI</name>
<evidence type="ECO:0000259" key="1">
    <source>
        <dbReference type="Pfam" id="PF07727"/>
    </source>
</evidence>
<keyword evidence="3" id="KW-1185">Reference proteome</keyword>
<evidence type="ECO:0000313" key="3">
    <source>
        <dbReference type="Proteomes" id="UP001604336"/>
    </source>
</evidence>
<feature type="domain" description="Reverse transcriptase Ty1/copia-type" evidence="1">
    <location>
        <begin position="131"/>
        <end position="204"/>
    </location>
</feature>
<reference evidence="3" key="1">
    <citation type="submission" date="2024-07" db="EMBL/GenBank/DDBJ databases">
        <title>Two chromosome-level genome assemblies of Korean endemic species Abeliophyllum distichum and Forsythia ovata (Oleaceae).</title>
        <authorList>
            <person name="Jang H."/>
        </authorList>
    </citation>
    <scope>NUCLEOTIDE SEQUENCE [LARGE SCALE GENOMIC DNA]</scope>
</reference>
<dbReference type="EMBL" id="JBFOLK010000012">
    <property type="protein sequence ID" value="KAL2472251.1"/>
    <property type="molecule type" value="Genomic_DNA"/>
</dbReference>